<feature type="region of interest" description="Disordered" evidence="1">
    <location>
        <begin position="1"/>
        <end position="51"/>
    </location>
</feature>
<accession>A0A7S3PZA7</accession>
<dbReference type="EMBL" id="HBIO01007028">
    <property type="protein sequence ID" value="CAE0460368.1"/>
    <property type="molecule type" value="Transcribed_RNA"/>
</dbReference>
<feature type="compositionally biased region" description="Basic and acidic residues" evidence="1">
    <location>
        <begin position="139"/>
        <end position="167"/>
    </location>
</feature>
<feature type="region of interest" description="Disordered" evidence="1">
    <location>
        <begin position="135"/>
        <end position="169"/>
    </location>
</feature>
<feature type="compositionally biased region" description="Low complexity" evidence="1">
    <location>
        <begin position="1"/>
        <end position="13"/>
    </location>
</feature>
<reference evidence="2" key="1">
    <citation type="submission" date="2021-01" db="EMBL/GenBank/DDBJ databases">
        <authorList>
            <person name="Corre E."/>
            <person name="Pelletier E."/>
            <person name="Niang G."/>
            <person name="Scheremetjew M."/>
            <person name="Finn R."/>
            <person name="Kale V."/>
            <person name="Holt S."/>
            <person name="Cochrane G."/>
            <person name="Meng A."/>
            <person name="Brown T."/>
            <person name="Cohen L."/>
        </authorList>
    </citation>
    <scope>NUCLEOTIDE SEQUENCE</scope>
    <source>
        <strain evidence="2">MM31A-1</strain>
    </source>
</reference>
<dbReference type="AlphaFoldDB" id="A0A7S3PZA7"/>
<evidence type="ECO:0000256" key="1">
    <source>
        <dbReference type="SAM" id="MobiDB-lite"/>
    </source>
</evidence>
<feature type="compositionally biased region" description="Polar residues" evidence="1">
    <location>
        <begin position="21"/>
        <end position="34"/>
    </location>
</feature>
<protein>
    <submittedName>
        <fullName evidence="2">Uncharacterized protein</fullName>
    </submittedName>
</protein>
<proteinExistence type="predicted"/>
<evidence type="ECO:0000313" key="2">
    <source>
        <dbReference type="EMBL" id="CAE0460368.1"/>
    </source>
</evidence>
<gene>
    <name evidence="2" type="ORF">CDEB00056_LOCUS5209</name>
</gene>
<sequence>MSMQNDSSSSSTSESDEESSAMNVDVNSAPTTTRKALMQEQEQELKDIKSKSADVIRKLAKKTTNLIEKYMDTSNDEIIEDPMRVYAEMGNVSKDMTEAWNDYHAQIASHTESTKVNEEEFGTRYMSEMTGAFADELDDLRQGRVREEKKKKTKKQEEEDKRKKEQDDILMQDNIVMPNEVGGHDNVDVEVLIYMLKSGMDQWSEEEKTLLLLDEDDELEEDELTPHELRRREMFGEL</sequence>
<name>A0A7S3PZA7_9STRA</name>
<organism evidence="2">
    <name type="scientific">Chaetoceros debilis</name>
    <dbReference type="NCBI Taxonomy" id="122233"/>
    <lineage>
        <taxon>Eukaryota</taxon>
        <taxon>Sar</taxon>
        <taxon>Stramenopiles</taxon>
        <taxon>Ochrophyta</taxon>
        <taxon>Bacillariophyta</taxon>
        <taxon>Coscinodiscophyceae</taxon>
        <taxon>Chaetocerotophycidae</taxon>
        <taxon>Chaetocerotales</taxon>
        <taxon>Chaetocerotaceae</taxon>
        <taxon>Chaetoceros</taxon>
    </lineage>
</organism>